<evidence type="ECO:0000313" key="8">
    <source>
        <dbReference type="EMBL" id="PKA62118.1"/>
    </source>
</evidence>
<dbReference type="InterPro" id="IPR002641">
    <property type="entry name" value="PNPLA_dom"/>
</dbReference>
<evidence type="ECO:0000256" key="1">
    <source>
        <dbReference type="ARBA" id="ARBA00010240"/>
    </source>
</evidence>
<keyword evidence="4" id="KW-0443">Lipid metabolism</keyword>
<proteinExistence type="inferred from homology"/>
<dbReference type="EMBL" id="KZ451919">
    <property type="protein sequence ID" value="PKA62118.1"/>
    <property type="molecule type" value="Genomic_DNA"/>
</dbReference>
<dbReference type="GO" id="GO:0016787">
    <property type="term" value="F:hydrolase activity"/>
    <property type="evidence" value="ECO:0007669"/>
    <property type="project" value="UniProtKB-KW"/>
</dbReference>
<evidence type="ECO:0000256" key="5">
    <source>
        <dbReference type="ARBA" id="ARBA00025642"/>
    </source>
</evidence>
<accession>A0A2I0B2U6</accession>
<keyword evidence="9" id="KW-1185">Reference proteome</keyword>
<keyword evidence="3" id="KW-0442">Lipid degradation</keyword>
<reference evidence="8 9" key="1">
    <citation type="journal article" date="2017" name="Nature">
        <title>The Apostasia genome and the evolution of orchids.</title>
        <authorList>
            <person name="Zhang G.Q."/>
            <person name="Liu K.W."/>
            <person name="Li Z."/>
            <person name="Lohaus R."/>
            <person name="Hsiao Y.Y."/>
            <person name="Niu S.C."/>
            <person name="Wang J.Y."/>
            <person name="Lin Y.C."/>
            <person name="Xu Q."/>
            <person name="Chen L.J."/>
            <person name="Yoshida K."/>
            <person name="Fujiwara S."/>
            <person name="Wang Z.W."/>
            <person name="Zhang Y.Q."/>
            <person name="Mitsuda N."/>
            <person name="Wang M."/>
            <person name="Liu G.H."/>
            <person name="Pecoraro L."/>
            <person name="Huang H.X."/>
            <person name="Xiao X.J."/>
            <person name="Lin M."/>
            <person name="Wu X.Y."/>
            <person name="Wu W.L."/>
            <person name="Chen Y.Y."/>
            <person name="Chang S.B."/>
            <person name="Sakamoto S."/>
            <person name="Ohme-Takagi M."/>
            <person name="Yagi M."/>
            <person name="Zeng S.J."/>
            <person name="Shen C.Y."/>
            <person name="Yeh C.M."/>
            <person name="Luo Y.B."/>
            <person name="Tsai W.C."/>
            <person name="Van de Peer Y."/>
            <person name="Liu Z.J."/>
        </authorList>
    </citation>
    <scope>NUCLEOTIDE SEQUENCE [LARGE SCALE GENOMIC DNA]</scope>
    <source>
        <strain evidence="9">cv. Shenzhen</strain>
        <tissue evidence="8">Stem</tissue>
    </source>
</reference>
<evidence type="ECO:0000256" key="6">
    <source>
        <dbReference type="PROSITE-ProRule" id="PRU01161"/>
    </source>
</evidence>
<comment type="function">
    <text evidence="5">Possesses non-specific lipolytic acyl hydrolase (LAH) activity. Hydrolyzes phospholipids as well as galactolipids. May play a role in disease resistance.</text>
</comment>
<evidence type="ECO:0000259" key="7">
    <source>
        <dbReference type="PROSITE" id="PS51635"/>
    </source>
</evidence>
<dbReference type="STRING" id="1088818.A0A2I0B2U6"/>
<protein>
    <submittedName>
        <fullName evidence="8">Patatin group A-3</fullName>
    </submittedName>
</protein>
<dbReference type="PANTHER" id="PTHR32241:SF12">
    <property type="entry name" value="OS03G0784100 PROTEIN"/>
    <property type="match status" value="1"/>
</dbReference>
<evidence type="ECO:0000256" key="3">
    <source>
        <dbReference type="ARBA" id="ARBA00022963"/>
    </source>
</evidence>
<evidence type="ECO:0000313" key="9">
    <source>
        <dbReference type="Proteomes" id="UP000236161"/>
    </source>
</evidence>
<gene>
    <name evidence="8" type="ORF">AXF42_Ash015002</name>
</gene>
<sequence>MEAEATAMMGASSDIDRLSYEIFSILESKFLFGYGDQFLFRSGQPETLLKAAIACPKASTAGKIRVLCIDEGPGIVAAVALAHLEIALAKQCGNPAARISDFFDLAAGSGTGGVLAAMLFTRAPDGRPLFSAGEALQFTLKNRRKFASSRKKGVFHRSGGIFRRVFGESTLRDAIKPVLIPCFDLATGAPFLFSRADAVEADAFDFPMRDVCAATCAGKASAEMRSVDGRTRIRAVGGVVAMRNPTAAAITHVLNNKLEFPFAAGVEDLLVVSLGGGEGVAAPPSAAELVRIASEGAVDMVDQAVALAFGQSIAASYFRIQVNFKFLFFYKIENKF</sequence>
<dbReference type="AlphaFoldDB" id="A0A2I0B2U6"/>
<dbReference type="Proteomes" id="UP000236161">
    <property type="component" value="Unassembled WGS sequence"/>
</dbReference>
<dbReference type="SUPFAM" id="SSF52151">
    <property type="entry name" value="FabD/lysophospholipase-like"/>
    <property type="match status" value="1"/>
</dbReference>
<comment type="caution">
    <text evidence="6">Lacks conserved residue(s) required for the propagation of feature annotation.</text>
</comment>
<dbReference type="Gene3D" id="3.40.1090.10">
    <property type="entry name" value="Cytosolic phospholipase A2 catalytic domain"/>
    <property type="match status" value="1"/>
</dbReference>
<comment type="similarity">
    <text evidence="1">Belongs to the patatin family.</text>
</comment>
<dbReference type="PROSITE" id="PS51635">
    <property type="entry name" value="PNPLA"/>
    <property type="match status" value="1"/>
</dbReference>
<dbReference type="OrthoDB" id="630895at2759"/>
<organism evidence="8 9">
    <name type="scientific">Apostasia shenzhenica</name>
    <dbReference type="NCBI Taxonomy" id="1088818"/>
    <lineage>
        <taxon>Eukaryota</taxon>
        <taxon>Viridiplantae</taxon>
        <taxon>Streptophyta</taxon>
        <taxon>Embryophyta</taxon>
        <taxon>Tracheophyta</taxon>
        <taxon>Spermatophyta</taxon>
        <taxon>Magnoliopsida</taxon>
        <taxon>Liliopsida</taxon>
        <taxon>Asparagales</taxon>
        <taxon>Orchidaceae</taxon>
        <taxon>Apostasioideae</taxon>
        <taxon>Apostasia</taxon>
    </lineage>
</organism>
<dbReference type="GO" id="GO:0016042">
    <property type="term" value="P:lipid catabolic process"/>
    <property type="evidence" value="ECO:0007669"/>
    <property type="project" value="UniProtKB-KW"/>
</dbReference>
<evidence type="ECO:0000256" key="2">
    <source>
        <dbReference type="ARBA" id="ARBA00022801"/>
    </source>
</evidence>
<dbReference type="InterPro" id="IPR016035">
    <property type="entry name" value="Acyl_Trfase/lysoPLipase"/>
</dbReference>
<name>A0A2I0B2U6_9ASPA</name>
<evidence type="ECO:0000256" key="4">
    <source>
        <dbReference type="ARBA" id="ARBA00023098"/>
    </source>
</evidence>
<feature type="domain" description="PNPLA" evidence="7">
    <location>
        <begin position="67"/>
        <end position="250"/>
    </location>
</feature>
<dbReference type="PANTHER" id="PTHR32241">
    <property type="entry name" value="PATATIN-LIKE PROTEIN 6"/>
    <property type="match status" value="1"/>
</dbReference>
<dbReference type="CDD" id="cd07199">
    <property type="entry name" value="Pat17_PNPLA8_PNPLA9_like"/>
    <property type="match status" value="1"/>
</dbReference>
<keyword evidence="2" id="KW-0378">Hydrolase</keyword>